<reference evidence="2" key="2">
    <citation type="submission" date="2023-04" db="EMBL/GenBank/DDBJ databases">
        <authorList>
            <person name="Bruccoleri R.E."/>
            <person name="Oakeley E.J."/>
            <person name="Faust A.-M."/>
            <person name="Dessus-Babus S."/>
            <person name="Altorfer M."/>
            <person name="Burckhardt D."/>
            <person name="Oertli M."/>
            <person name="Naumann U."/>
            <person name="Petersen F."/>
            <person name="Wong J."/>
        </authorList>
    </citation>
    <scope>NUCLEOTIDE SEQUENCE</scope>
    <source>
        <strain evidence="2">GSM-AAB239-AS_SAM_17_03QT</strain>
        <tissue evidence="2">Leaf</tissue>
    </source>
</reference>
<dbReference type="AlphaFoldDB" id="A0AAX6EBV3"/>
<dbReference type="GO" id="GO:0007165">
    <property type="term" value="P:signal transduction"/>
    <property type="evidence" value="ECO:0007669"/>
    <property type="project" value="InterPro"/>
</dbReference>
<sequence length="373" mass="41196">MPPQLSPRWRAKANDFFSTSGVKLKQAGQSAGENVAEAAEKVGSVVKSRWAVFREARERRAAGPPGEPLQERLLSAVATTGLLLRKGVLETKEKVVVGKTKVEEAAKKTADKSKSILTNIERWQKGVATNDVFGVPLEVTVQRQHTTRLVPQVLVRCADYLIISGLNSEYLFKAEGDKIVIRQLISLYNQEWNASLPDGVSPVEVAALIKCYLASLPEPLTTFGLYHDIREAQSSIPDMRNILKKLPNASYMTLEFVTALLLRVSQKSSVNKMDASSLAVELAPVIMRQKGDLRAHFCSHLYYTSRGSSKTPGLASNYSADDLLFDEDDNFDAASHIPLDEGSPPDYGAIEVIQCLVEHHNTIFTDANETIWR</sequence>
<dbReference type="EMBL" id="JANAVB010037819">
    <property type="protein sequence ID" value="KAJ6801577.1"/>
    <property type="molecule type" value="Genomic_DNA"/>
</dbReference>
<reference evidence="2" key="1">
    <citation type="journal article" date="2023" name="GigaByte">
        <title>Genome assembly of the bearded iris, Iris pallida Lam.</title>
        <authorList>
            <person name="Bruccoleri R.E."/>
            <person name="Oakeley E.J."/>
            <person name="Faust A.M.E."/>
            <person name="Altorfer M."/>
            <person name="Dessus-Babus S."/>
            <person name="Burckhardt D."/>
            <person name="Oertli M."/>
            <person name="Naumann U."/>
            <person name="Petersen F."/>
            <person name="Wong J."/>
        </authorList>
    </citation>
    <scope>NUCLEOTIDE SEQUENCE</scope>
    <source>
        <strain evidence="2">GSM-AAB239-AS_SAM_17_03QT</strain>
    </source>
</reference>
<dbReference type="PANTHER" id="PTHR47367">
    <property type="entry name" value="AUXIN-REGULATED PROTEIN-LIKE"/>
    <property type="match status" value="1"/>
</dbReference>
<dbReference type="SMART" id="SM00324">
    <property type="entry name" value="RhoGAP"/>
    <property type="match status" value="1"/>
</dbReference>
<dbReference type="Pfam" id="PF00620">
    <property type="entry name" value="RhoGAP"/>
    <property type="match status" value="1"/>
</dbReference>
<dbReference type="Proteomes" id="UP001140949">
    <property type="component" value="Unassembled WGS sequence"/>
</dbReference>
<dbReference type="InterPro" id="IPR008936">
    <property type="entry name" value="Rho_GTPase_activation_prot"/>
</dbReference>
<keyword evidence="3" id="KW-1185">Reference proteome</keyword>
<dbReference type="InterPro" id="IPR000198">
    <property type="entry name" value="RhoGAP_dom"/>
</dbReference>
<comment type="caution">
    <text evidence="2">The sequence shown here is derived from an EMBL/GenBank/DDBJ whole genome shotgun (WGS) entry which is preliminary data.</text>
</comment>
<evidence type="ECO:0000259" key="1">
    <source>
        <dbReference type="PROSITE" id="PS50238"/>
    </source>
</evidence>
<name>A0AAX6EBV3_IRIPA</name>
<accession>A0AAX6EBV3</accession>
<dbReference type="SUPFAM" id="SSF48350">
    <property type="entry name" value="GTPase activation domain, GAP"/>
    <property type="match status" value="1"/>
</dbReference>
<dbReference type="Gene3D" id="1.10.555.10">
    <property type="entry name" value="Rho GTPase activation protein"/>
    <property type="match status" value="1"/>
</dbReference>
<evidence type="ECO:0000313" key="3">
    <source>
        <dbReference type="Proteomes" id="UP001140949"/>
    </source>
</evidence>
<feature type="domain" description="Rho-GAP" evidence="1">
    <location>
        <begin position="135"/>
        <end position="364"/>
    </location>
</feature>
<proteinExistence type="predicted"/>
<gene>
    <name evidence="2" type="ORF">M6B38_196750</name>
</gene>
<dbReference type="PANTHER" id="PTHR47367:SF1">
    <property type="entry name" value="OS07G0486500 PROTEIN"/>
    <property type="match status" value="1"/>
</dbReference>
<evidence type="ECO:0000313" key="2">
    <source>
        <dbReference type="EMBL" id="KAJ6801577.1"/>
    </source>
</evidence>
<organism evidence="2 3">
    <name type="scientific">Iris pallida</name>
    <name type="common">Sweet iris</name>
    <dbReference type="NCBI Taxonomy" id="29817"/>
    <lineage>
        <taxon>Eukaryota</taxon>
        <taxon>Viridiplantae</taxon>
        <taxon>Streptophyta</taxon>
        <taxon>Embryophyta</taxon>
        <taxon>Tracheophyta</taxon>
        <taxon>Spermatophyta</taxon>
        <taxon>Magnoliopsida</taxon>
        <taxon>Liliopsida</taxon>
        <taxon>Asparagales</taxon>
        <taxon>Iridaceae</taxon>
        <taxon>Iridoideae</taxon>
        <taxon>Irideae</taxon>
        <taxon>Iris</taxon>
    </lineage>
</organism>
<dbReference type="PROSITE" id="PS50238">
    <property type="entry name" value="RHOGAP"/>
    <property type="match status" value="1"/>
</dbReference>
<protein>
    <submittedName>
        <fullName evidence="2">Rho GTPase-activating protein</fullName>
    </submittedName>
</protein>
<dbReference type="CDD" id="cd00159">
    <property type="entry name" value="RhoGAP"/>
    <property type="match status" value="1"/>
</dbReference>